<protein>
    <submittedName>
        <fullName evidence="1">Uncharacterized protein</fullName>
    </submittedName>
</protein>
<evidence type="ECO:0000313" key="3">
    <source>
        <dbReference type="Proteomes" id="UP000018208"/>
    </source>
</evidence>
<proteinExistence type="predicted"/>
<name>V6LNW8_9EUKA</name>
<reference evidence="2" key="2">
    <citation type="submission" date="2020-12" db="EMBL/GenBank/DDBJ databases">
        <title>New Spironucleus salmonicida genome in near-complete chromosomes.</title>
        <authorList>
            <person name="Xu F."/>
            <person name="Kurt Z."/>
            <person name="Jimenez-Gonzalez A."/>
            <person name="Astvaldsson A."/>
            <person name="Andersson J.O."/>
            <person name="Svard S.G."/>
        </authorList>
    </citation>
    <scope>NUCLEOTIDE SEQUENCE</scope>
    <source>
        <strain evidence="2">ATCC 50377</strain>
    </source>
</reference>
<evidence type="ECO:0000313" key="2">
    <source>
        <dbReference type="EMBL" id="KAH0574561.1"/>
    </source>
</evidence>
<dbReference type="AlphaFoldDB" id="V6LNW8"/>
<sequence>MLCTQIALNLTHHFVLSNRCLAVKYQNNILSTFCSSKLSNFPPQMGFEFSCKGSGQVVISDGRKVAFFDPHSLFIFDVSSRKLTVRRIPGILNLGLAHNETFLVLAKRGVLRVRWQGWHPIAKWTPASSAADYFFVSRGALHFAGHEVLAVEVADAGPIAHVLRVQEHMYLVQYEQNALLLDFERRLRYAIDGRARNLEQLVAFSAGKLRTQQHARFSQNLYSLNHFFESQLLLPRLPAPEMLRVRQVGAAPFRRYFAGALATALLALAL</sequence>
<gene>
    <name evidence="1" type="ORF">SS50377_13917</name>
    <name evidence="2" type="ORF">SS50377_24519</name>
</gene>
<reference evidence="1 2" key="1">
    <citation type="journal article" date="2014" name="PLoS Genet.">
        <title>The Genome of Spironucleus salmonicida Highlights a Fish Pathogen Adapted to Fluctuating Environments.</title>
        <authorList>
            <person name="Xu F."/>
            <person name="Jerlstrom-Hultqvist J."/>
            <person name="Einarsson E."/>
            <person name="Astvaldsson A."/>
            <person name="Svard S.G."/>
            <person name="Andersson J.O."/>
        </authorList>
    </citation>
    <scope>NUCLEOTIDE SEQUENCE</scope>
    <source>
        <strain evidence="2">ATCC 50377</strain>
    </source>
</reference>
<keyword evidence="3" id="KW-1185">Reference proteome</keyword>
<organism evidence="1">
    <name type="scientific">Spironucleus salmonicida</name>
    <dbReference type="NCBI Taxonomy" id="348837"/>
    <lineage>
        <taxon>Eukaryota</taxon>
        <taxon>Metamonada</taxon>
        <taxon>Diplomonadida</taxon>
        <taxon>Hexamitidae</taxon>
        <taxon>Hexamitinae</taxon>
        <taxon>Spironucleus</taxon>
    </lineage>
</organism>
<dbReference type="EMBL" id="AUWU02000004">
    <property type="protein sequence ID" value="KAH0574561.1"/>
    <property type="molecule type" value="Genomic_DNA"/>
</dbReference>
<dbReference type="VEuPathDB" id="GiardiaDB:SS50377_24519"/>
<accession>V6LNW8</accession>
<dbReference type="Proteomes" id="UP000018208">
    <property type="component" value="Unassembled WGS sequence"/>
</dbReference>
<evidence type="ECO:0000313" key="1">
    <source>
        <dbReference type="EMBL" id="EST45938.1"/>
    </source>
</evidence>
<dbReference type="EMBL" id="KI546085">
    <property type="protein sequence ID" value="EST45938.1"/>
    <property type="molecule type" value="Genomic_DNA"/>
</dbReference>